<sequence length="127" mass="14170">MNLITLEEAKAHLLVDHDDDDAEIERKVLEASEAVLDYLKGAPIGQPERNEQGAIVTDSNGEIVYVYDSSGLVIRWQIKAAVKLLLGELYKHREADQDGEVPTQWGFGYLPRPVVALLYQLRDPALA</sequence>
<organism evidence="1 2">
    <name type="scientific">Azorhizophilus paspali</name>
    <name type="common">Azotobacter paspali</name>
    <dbReference type="NCBI Taxonomy" id="69963"/>
    <lineage>
        <taxon>Bacteria</taxon>
        <taxon>Pseudomonadati</taxon>
        <taxon>Pseudomonadota</taxon>
        <taxon>Gammaproteobacteria</taxon>
        <taxon>Pseudomonadales</taxon>
        <taxon>Pseudomonadaceae</taxon>
        <taxon>Azorhizophilus</taxon>
    </lineage>
</organism>
<accession>A0ABV6SNM9</accession>
<protein>
    <submittedName>
        <fullName evidence="1">Head-tail connector protein</fullName>
    </submittedName>
</protein>
<reference evidence="1 2" key="1">
    <citation type="submission" date="2024-09" db="EMBL/GenBank/DDBJ databases">
        <authorList>
            <person name="Sun Q."/>
            <person name="Mori K."/>
        </authorList>
    </citation>
    <scope>NUCLEOTIDE SEQUENCE [LARGE SCALE GENOMIC DNA]</scope>
    <source>
        <strain evidence="1 2">NCAIM B.01794</strain>
    </source>
</reference>
<dbReference type="Pfam" id="PF05135">
    <property type="entry name" value="Phage_connect_1"/>
    <property type="match status" value="1"/>
</dbReference>
<dbReference type="Gene3D" id="1.10.3230.30">
    <property type="entry name" value="Phage gp6-like head-tail connector protein"/>
    <property type="match status" value="1"/>
</dbReference>
<gene>
    <name evidence="1" type="ORF">ACFFGX_14535</name>
</gene>
<dbReference type="EMBL" id="JBHLSS010000094">
    <property type="protein sequence ID" value="MFC0710711.1"/>
    <property type="molecule type" value="Genomic_DNA"/>
</dbReference>
<dbReference type="RefSeq" id="WP_376947074.1">
    <property type="nucleotide sequence ID" value="NZ_CP171449.1"/>
</dbReference>
<evidence type="ECO:0000313" key="2">
    <source>
        <dbReference type="Proteomes" id="UP001589891"/>
    </source>
</evidence>
<keyword evidence="2" id="KW-1185">Reference proteome</keyword>
<proteinExistence type="predicted"/>
<dbReference type="InterPro" id="IPR021146">
    <property type="entry name" value="Phage_gp6-like_head-tail"/>
</dbReference>
<comment type="caution">
    <text evidence="1">The sequence shown here is derived from an EMBL/GenBank/DDBJ whole genome shotgun (WGS) entry which is preliminary data.</text>
</comment>
<evidence type="ECO:0000313" key="1">
    <source>
        <dbReference type="EMBL" id="MFC0710711.1"/>
    </source>
</evidence>
<dbReference type="InterPro" id="IPR006450">
    <property type="entry name" value="Phage_HK97_gp6-like"/>
</dbReference>
<dbReference type="NCBIfam" id="TIGR01560">
    <property type="entry name" value="put_DNA_pack"/>
    <property type="match status" value="1"/>
</dbReference>
<dbReference type="CDD" id="cd08054">
    <property type="entry name" value="gp6"/>
    <property type="match status" value="1"/>
</dbReference>
<name>A0ABV6SNM9_AZOPA</name>
<dbReference type="Proteomes" id="UP001589891">
    <property type="component" value="Unassembled WGS sequence"/>
</dbReference>